<dbReference type="InterPro" id="IPR036397">
    <property type="entry name" value="RNaseH_sf"/>
</dbReference>
<reference evidence="1" key="1">
    <citation type="submission" date="2021-02" db="EMBL/GenBank/DDBJ databases">
        <authorList>
            <person name="Steward A R."/>
        </authorList>
    </citation>
    <scope>NUCLEOTIDE SEQUENCE</scope>
</reference>
<dbReference type="PANTHER" id="PTHR47326:SF1">
    <property type="entry name" value="HTH PSQ-TYPE DOMAIN-CONTAINING PROTEIN"/>
    <property type="match status" value="1"/>
</dbReference>
<accession>A0A821XJN3</accession>
<organism evidence="1 2">
    <name type="scientific">Pieris macdunnoughi</name>
    <dbReference type="NCBI Taxonomy" id="345717"/>
    <lineage>
        <taxon>Eukaryota</taxon>
        <taxon>Metazoa</taxon>
        <taxon>Ecdysozoa</taxon>
        <taxon>Arthropoda</taxon>
        <taxon>Hexapoda</taxon>
        <taxon>Insecta</taxon>
        <taxon>Pterygota</taxon>
        <taxon>Neoptera</taxon>
        <taxon>Endopterygota</taxon>
        <taxon>Lepidoptera</taxon>
        <taxon>Glossata</taxon>
        <taxon>Ditrysia</taxon>
        <taxon>Papilionoidea</taxon>
        <taxon>Pieridae</taxon>
        <taxon>Pierinae</taxon>
        <taxon>Pieris</taxon>
    </lineage>
</organism>
<gene>
    <name evidence="1" type="ORF">PMACD_LOCUS15135</name>
</gene>
<proteinExistence type="predicted"/>
<evidence type="ECO:0008006" key="3">
    <source>
        <dbReference type="Google" id="ProtNLM"/>
    </source>
</evidence>
<dbReference type="Gene3D" id="3.30.420.10">
    <property type="entry name" value="Ribonuclease H-like superfamily/Ribonuclease H"/>
    <property type="match status" value="1"/>
</dbReference>
<sequence>MKTFSEFFSSENPRLKHQKPLHSPKVTVWAAIAKWGIIGPFFFENNRGQAVTVNSERYTAMLRSFLIPKLQETRGYTRNTWFQQDGATCHTSNVSIEVVREMFPQKLISRRGDISWPPRSPDVTPADFFLLEECCNRQGRHLDDVVFKK</sequence>
<protein>
    <recommendedName>
        <fullName evidence="3">Transposase</fullName>
    </recommendedName>
</protein>
<comment type="caution">
    <text evidence="1">The sequence shown here is derived from an EMBL/GenBank/DDBJ whole genome shotgun (WGS) entry which is preliminary data.</text>
</comment>
<evidence type="ECO:0000313" key="2">
    <source>
        <dbReference type="Proteomes" id="UP000663880"/>
    </source>
</evidence>
<dbReference type="GO" id="GO:0003676">
    <property type="term" value="F:nucleic acid binding"/>
    <property type="evidence" value="ECO:0007669"/>
    <property type="project" value="InterPro"/>
</dbReference>
<dbReference type="Proteomes" id="UP000663880">
    <property type="component" value="Unassembled WGS sequence"/>
</dbReference>
<evidence type="ECO:0000313" key="1">
    <source>
        <dbReference type="EMBL" id="CAF4945446.1"/>
    </source>
</evidence>
<name>A0A821XJN3_9NEOP</name>
<keyword evidence="2" id="KW-1185">Reference proteome</keyword>
<dbReference type="AlphaFoldDB" id="A0A821XJN3"/>
<dbReference type="EMBL" id="CAJOBZ010000069">
    <property type="protein sequence ID" value="CAF4945446.1"/>
    <property type="molecule type" value="Genomic_DNA"/>
</dbReference>
<dbReference type="OrthoDB" id="9971063at2759"/>
<dbReference type="PANTHER" id="PTHR47326">
    <property type="entry name" value="TRANSPOSABLE ELEMENT TC3 TRANSPOSASE-LIKE PROTEIN"/>
    <property type="match status" value="1"/>
</dbReference>